<dbReference type="Pfam" id="PF00239">
    <property type="entry name" value="Resolvase"/>
    <property type="match status" value="1"/>
</dbReference>
<protein>
    <submittedName>
        <fullName evidence="2">Recombinase family protein</fullName>
    </submittedName>
</protein>
<evidence type="ECO:0000259" key="1">
    <source>
        <dbReference type="PROSITE" id="PS51736"/>
    </source>
</evidence>
<evidence type="ECO:0000313" key="3">
    <source>
        <dbReference type="EMBL" id="MBC5781136.1"/>
    </source>
</evidence>
<dbReference type="Proteomes" id="UP000649826">
    <property type="component" value="Unassembled WGS sequence"/>
</dbReference>
<keyword evidence="4" id="KW-1185">Reference proteome</keyword>
<gene>
    <name evidence="2" type="ORF">H8Z82_16055</name>
    <name evidence="3" type="ORF">H8Z82_16130</name>
</gene>
<name>A0ABR7IM59_9FIRM</name>
<sequence length="62" mass="6955">MAMMNEMEYRTIGSALAGGYRAAVYCRLSKDDDLQGESASIANQRDMLEKYCEKQGWEVVAV</sequence>
<feature type="domain" description="Resolvase/invertase-type recombinase catalytic" evidence="1">
    <location>
        <begin position="21"/>
        <end position="62"/>
    </location>
</feature>
<evidence type="ECO:0000313" key="4">
    <source>
        <dbReference type="Proteomes" id="UP000649826"/>
    </source>
</evidence>
<proteinExistence type="predicted"/>
<dbReference type="RefSeq" id="WP_186995676.1">
    <property type="nucleotide sequence ID" value="NZ_JACOQG010000049.1"/>
</dbReference>
<organism evidence="2 4">
    <name type="scientific">Blautia difficilis</name>
    <dbReference type="NCBI Taxonomy" id="2763027"/>
    <lineage>
        <taxon>Bacteria</taxon>
        <taxon>Bacillati</taxon>
        <taxon>Bacillota</taxon>
        <taxon>Clostridia</taxon>
        <taxon>Lachnospirales</taxon>
        <taxon>Lachnospiraceae</taxon>
        <taxon>Blautia</taxon>
    </lineage>
</organism>
<evidence type="ECO:0000313" key="2">
    <source>
        <dbReference type="EMBL" id="MBC5781121.1"/>
    </source>
</evidence>
<dbReference type="EMBL" id="JACOQG010000050">
    <property type="protein sequence ID" value="MBC5781136.1"/>
    <property type="molecule type" value="Genomic_DNA"/>
</dbReference>
<dbReference type="InterPro" id="IPR036162">
    <property type="entry name" value="Resolvase-like_N_sf"/>
</dbReference>
<dbReference type="SUPFAM" id="SSF53041">
    <property type="entry name" value="Resolvase-like"/>
    <property type="match status" value="1"/>
</dbReference>
<dbReference type="InterPro" id="IPR006119">
    <property type="entry name" value="Resolv_N"/>
</dbReference>
<comment type="caution">
    <text evidence="2">The sequence shown here is derived from an EMBL/GenBank/DDBJ whole genome shotgun (WGS) entry which is preliminary data.</text>
</comment>
<dbReference type="Gene3D" id="3.40.50.1390">
    <property type="entry name" value="Resolvase, N-terminal catalytic domain"/>
    <property type="match status" value="1"/>
</dbReference>
<reference evidence="2 4" key="1">
    <citation type="submission" date="2020-08" db="EMBL/GenBank/DDBJ databases">
        <title>Genome public.</title>
        <authorList>
            <person name="Liu C."/>
            <person name="Sun Q."/>
        </authorList>
    </citation>
    <scope>NUCLEOTIDE SEQUENCE [LARGE SCALE GENOMIC DNA]</scope>
    <source>
        <strain evidence="2 4">M29</strain>
    </source>
</reference>
<dbReference type="PROSITE" id="PS51736">
    <property type="entry name" value="RECOMBINASES_3"/>
    <property type="match status" value="1"/>
</dbReference>
<accession>A0ABR7IM59</accession>
<dbReference type="EMBL" id="JACOQG010000049">
    <property type="protein sequence ID" value="MBC5781121.1"/>
    <property type="molecule type" value="Genomic_DNA"/>
</dbReference>
<feature type="non-terminal residue" evidence="2">
    <location>
        <position position="62"/>
    </location>
</feature>